<accession>A0A8S1M678</accession>
<evidence type="ECO:0000313" key="2">
    <source>
        <dbReference type="EMBL" id="CAD8075790.1"/>
    </source>
</evidence>
<keyword evidence="3" id="KW-1185">Reference proteome</keyword>
<dbReference type="InterPro" id="IPR013979">
    <property type="entry name" value="TIF_beta_prop-like"/>
</dbReference>
<evidence type="ECO:0000313" key="3">
    <source>
        <dbReference type="Proteomes" id="UP000692954"/>
    </source>
</evidence>
<comment type="caution">
    <text evidence="2">The sequence shown here is derived from an EMBL/GenBank/DDBJ whole genome shotgun (WGS) entry which is preliminary data.</text>
</comment>
<dbReference type="Proteomes" id="UP000692954">
    <property type="component" value="Unassembled WGS sequence"/>
</dbReference>
<dbReference type="InterPro" id="IPR052778">
    <property type="entry name" value="Centrosome-WD_assoc"/>
</dbReference>
<dbReference type="OrthoDB" id="308690at2759"/>
<dbReference type="GO" id="GO:1990811">
    <property type="term" value="C:MWP complex"/>
    <property type="evidence" value="ECO:0007669"/>
    <property type="project" value="TreeGrafter"/>
</dbReference>
<gene>
    <name evidence="2" type="ORF">PSON_ATCC_30995.1.T0340020</name>
</gene>
<proteinExistence type="predicted"/>
<dbReference type="PANTHER" id="PTHR16220:SF0">
    <property type="entry name" value="WD REPEAT-CONTAINING PROTEIN WRAP73"/>
    <property type="match status" value="1"/>
</dbReference>
<dbReference type="Pfam" id="PF08662">
    <property type="entry name" value="eIF2A"/>
    <property type="match status" value="1"/>
</dbReference>
<dbReference type="GO" id="GO:0005815">
    <property type="term" value="C:microtubule organizing center"/>
    <property type="evidence" value="ECO:0007669"/>
    <property type="project" value="TreeGrafter"/>
</dbReference>
<reference evidence="2" key="1">
    <citation type="submission" date="2021-01" db="EMBL/GenBank/DDBJ databases">
        <authorList>
            <consortium name="Genoscope - CEA"/>
            <person name="William W."/>
        </authorList>
    </citation>
    <scope>NUCLEOTIDE SEQUENCE</scope>
</reference>
<sequence>MNFSEIFPGVIFAQFSPNSKFIVLSNGTRVIVKETDQLQSINFTHSQITDAQIQQIEISPNSELVALSYPKKGYIEIRKIDDINWCARIDDSIEQIQWCPDSIQLAVISEFQIKVSIYNLNNKNVTHLKNPKQISFSHNGRFMVMSERKDAKDFIGIYSVRDWKLLNYQCSDTLDTALLQWSYNDSFIGIQDTELTFRLNLHCPCQGLQMKFEPYQYSLGIKVSRFANQSDLMAIGANDEKLRIINLLTLKQITELEHKITKDVLIYKEEEYSDQYSQRVVTKFTQMEQGCKINIQKTQNGISLLEWSYKDDYIATKFDGMQNCVFIWDMELLTLKAIMVQILPIKYFTWSKNSTTLTVCTGSSKIFFWNPTCTSACDMPFDKNFHVIKIDWSNDQKSMLLFDKSDVVVAYPTLDDSF</sequence>
<dbReference type="EMBL" id="CAJJDN010000034">
    <property type="protein sequence ID" value="CAD8075790.1"/>
    <property type="molecule type" value="Genomic_DNA"/>
</dbReference>
<feature type="domain" description="Translation initiation factor beta propellor-like" evidence="1">
    <location>
        <begin position="88"/>
        <end position="188"/>
    </location>
</feature>
<name>A0A8S1M678_9CILI</name>
<organism evidence="2 3">
    <name type="scientific">Paramecium sonneborni</name>
    <dbReference type="NCBI Taxonomy" id="65129"/>
    <lineage>
        <taxon>Eukaryota</taxon>
        <taxon>Sar</taxon>
        <taxon>Alveolata</taxon>
        <taxon>Ciliophora</taxon>
        <taxon>Intramacronucleata</taxon>
        <taxon>Oligohymenophorea</taxon>
        <taxon>Peniculida</taxon>
        <taxon>Parameciidae</taxon>
        <taxon>Paramecium</taxon>
    </lineage>
</organism>
<protein>
    <recommendedName>
        <fullName evidence="1">Translation initiation factor beta propellor-like domain-containing protein</fullName>
    </recommendedName>
</protein>
<dbReference type="AlphaFoldDB" id="A0A8S1M678"/>
<dbReference type="PANTHER" id="PTHR16220">
    <property type="entry name" value="WD REPEAT PROTEIN 8-RELATED"/>
    <property type="match status" value="1"/>
</dbReference>
<evidence type="ECO:0000259" key="1">
    <source>
        <dbReference type="Pfam" id="PF08662"/>
    </source>
</evidence>